<feature type="transmembrane region" description="Helical" evidence="9">
    <location>
        <begin position="209"/>
        <end position="228"/>
    </location>
</feature>
<keyword evidence="6" id="KW-0769">Symport</keyword>
<accession>A0A3M6D832</accession>
<dbReference type="Proteomes" id="UP000279173">
    <property type="component" value="Unassembled WGS sequence"/>
</dbReference>
<dbReference type="GO" id="GO:0015293">
    <property type="term" value="F:symporter activity"/>
    <property type="evidence" value="ECO:0007669"/>
    <property type="project" value="UniProtKB-KW"/>
</dbReference>
<keyword evidence="11" id="KW-0378">Hydrolase</keyword>
<proteinExistence type="inferred from homology"/>
<dbReference type="InterPro" id="IPR005829">
    <property type="entry name" value="Sugar_transporter_CS"/>
</dbReference>
<feature type="transmembrane region" description="Helical" evidence="9">
    <location>
        <begin position="73"/>
        <end position="97"/>
    </location>
</feature>
<dbReference type="Gene3D" id="2.30.40.10">
    <property type="entry name" value="Urease, subunit C, domain 1"/>
    <property type="match status" value="1"/>
</dbReference>
<dbReference type="Pfam" id="PF01979">
    <property type="entry name" value="Amidohydro_1"/>
    <property type="match status" value="1"/>
</dbReference>
<feature type="transmembrane region" description="Helical" evidence="9">
    <location>
        <begin position="259"/>
        <end position="280"/>
    </location>
</feature>
<dbReference type="InterPro" id="IPR006680">
    <property type="entry name" value="Amidohydro-rel"/>
</dbReference>
<feature type="transmembrane region" description="Helical" evidence="9">
    <location>
        <begin position="292"/>
        <end position="313"/>
    </location>
</feature>
<feature type="transmembrane region" description="Helical" evidence="9">
    <location>
        <begin position="350"/>
        <end position="378"/>
    </location>
</feature>
<dbReference type="GO" id="GO:0005886">
    <property type="term" value="C:plasma membrane"/>
    <property type="evidence" value="ECO:0007669"/>
    <property type="project" value="UniProtKB-SubCell"/>
</dbReference>
<feature type="transmembrane region" description="Helical" evidence="9">
    <location>
        <begin position="173"/>
        <end position="197"/>
    </location>
</feature>
<dbReference type="InterPro" id="IPR032466">
    <property type="entry name" value="Metal_Hydrolase"/>
</dbReference>
<dbReference type="InterPro" id="IPR051084">
    <property type="entry name" value="H+-coupled_symporters"/>
</dbReference>
<dbReference type="InterPro" id="IPR011059">
    <property type="entry name" value="Metal-dep_hydrolase_composite"/>
</dbReference>
<evidence type="ECO:0000256" key="4">
    <source>
        <dbReference type="ARBA" id="ARBA00022475"/>
    </source>
</evidence>
<dbReference type="Gene3D" id="1.20.1250.20">
    <property type="entry name" value="MFS general substrate transporter like domains"/>
    <property type="match status" value="1"/>
</dbReference>
<name>A0A3M6D832_9PSED</name>
<evidence type="ECO:0000313" key="12">
    <source>
        <dbReference type="Proteomes" id="UP000279173"/>
    </source>
</evidence>
<dbReference type="InterPro" id="IPR036259">
    <property type="entry name" value="MFS_trans_sf"/>
</dbReference>
<reference evidence="11 12" key="1">
    <citation type="submission" date="2018-08" db="EMBL/GenBank/DDBJ databases">
        <title>Recombination of ecologically and evolutionarily significant loci maintains genetic cohesion in the Pseudomonas syringae species complex.</title>
        <authorList>
            <person name="Dillon M."/>
            <person name="Thakur S."/>
            <person name="Almeida R.N.D."/>
            <person name="Weir B.S."/>
            <person name="Guttman D.S."/>
        </authorList>
    </citation>
    <scope>NUCLEOTIDE SEQUENCE [LARGE SCALE GENOMIC DNA]</scope>
    <source>
        <strain evidence="11 12">ICMP 3263</strain>
    </source>
</reference>
<sequence>MQPLQGASLRVSHAGAYSVSTLRSSASRTHEQKARRAVTATVIGNGLEWFDFTVYSFFSVIIAKVFFPSGSELTSYLLALATFGVGFFMRPVGGIVLGIYSDKRGRKAALSLTILLMALGTLIIGLTPSFAQIGYLAPLLIVLARLLQGFSAGGEMGSATAFLTEHAPPGKKAFYSSWIQASIGVAVLLGSALGAILSSYLTQAQLESWGWRVPFLIGTLIGPVGFYIRSRVDETPAYKAASPVESPLREVIRTYPRQTLISFSLVVLWTVCTYAILFYIPSYAQRVIGLPSWMGFSAGMMGGAVLIVATPIVGALADRSGHRPWLLGSAIAIFFSAYPMFLFINQMPGLFSLLVFEMVLGLLISAYIGSILAAFGELLPTHVLSTGLSVAYNFAVTIFGGFATFTITWLIASTGSNLAPAFYIMFAIVDVRAEGEPAPAGTEVMDLGGRTLMPGLIDCHVHVLASNANLGINALQPNAIIMYRALPILAAMLNRGFTTVRDAGGADWALARSIQMGLIPGPRIFASGKALSQTGGHGDMRARGELLLNEPCSCCFRAGAIARVVDGVDNVRLAVREELQQGANQIKIMASGGVSSPTDPIANTQYSEAEIRAIVDEAAAANTYVMAHAYTARAIRRAIECGVRTIEHGNLVDADTARLMAEKGAFAVPTQVTYEMLAEYGERFGLPADSVAKIEDVRQAGRNALLLFAEAGVPRVTARIYWAKCTSTRPTN</sequence>
<dbReference type="CDD" id="cd01299">
    <property type="entry name" value="Met_dep_hydrolase_A"/>
    <property type="match status" value="1"/>
</dbReference>
<dbReference type="InterPro" id="IPR057744">
    <property type="entry name" value="OTAase-like"/>
</dbReference>
<dbReference type="PANTHER" id="PTHR43528">
    <property type="entry name" value="ALPHA-KETOGLUTARATE PERMEASE"/>
    <property type="match status" value="1"/>
</dbReference>
<evidence type="ECO:0000256" key="6">
    <source>
        <dbReference type="ARBA" id="ARBA00022847"/>
    </source>
</evidence>
<organism evidence="11 12">
    <name type="scientific">Pseudomonas syringae pv. helianthi</name>
    <dbReference type="NCBI Taxonomy" id="251654"/>
    <lineage>
        <taxon>Bacteria</taxon>
        <taxon>Pseudomonadati</taxon>
        <taxon>Pseudomonadota</taxon>
        <taxon>Gammaproteobacteria</taxon>
        <taxon>Pseudomonadales</taxon>
        <taxon>Pseudomonadaceae</taxon>
        <taxon>Pseudomonas</taxon>
    </lineage>
</organism>
<dbReference type="AlphaFoldDB" id="A0A3M6D832"/>
<gene>
    <name evidence="11" type="ORF">ALP10_102026</name>
</gene>
<keyword evidence="3" id="KW-0813">Transport</keyword>
<dbReference type="Gene3D" id="3.20.20.140">
    <property type="entry name" value="Metal-dependent hydrolases"/>
    <property type="match status" value="1"/>
</dbReference>
<dbReference type="EMBL" id="RBUT01000041">
    <property type="protein sequence ID" value="RMV51684.1"/>
    <property type="molecule type" value="Genomic_DNA"/>
</dbReference>
<feature type="transmembrane region" description="Helical" evidence="9">
    <location>
        <begin position="325"/>
        <end position="344"/>
    </location>
</feature>
<dbReference type="GO" id="GO:0016810">
    <property type="term" value="F:hydrolase activity, acting on carbon-nitrogen (but not peptide) bonds"/>
    <property type="evidence" value="ECO:0007669"/>
    <property type="project" value="InterPro"/>
</dbReference>
<evidence type="ECO:0000256" key="5">
    <source>
        <dbReference type="ARBA" id="ARBA00022692"/>
    </source>
</evidence>
<dbReference type="FunFam" id="1.20.1250.20:FF:000001">
    <property type="entry name" value="Dicarboxylate MFS transporter"/>
    <property type="match status" value="1"/>
</dbReference>
<keyword evidence="4" id="KW-1003">Cell membrane</keyword>
<comment type="similarity">
    <text evidence="2">Belongs to the major facilitator superfamily. Metabolite:H+ Symporter (MHS) family (TC 2.A.1.6) family.</text>
</comment>
<feature type="transmembrane region" description="Helical" evidence="9">
    <location>
        <begin position="49"/>
        <end position="67"/>
    </location>
</feature>
<feature type="transmembrane region" description="Helical" evidence="9">
    <location>
        <begin position="133"/>
        <end position="152"/>
    </location>
</feature>
<protein>
    <submittedName>
        <fullName evidence="11">Imidazolonepropionase-related amidohydrolase</fullName>
    </submittedName>
</protein>
<dbReference type="SUPFAM" id="SSF51556">
    <property type="entry name" value="Metallo-dependent hydrolases"/>
    <property type="match status" value="1"/>
</dbReference>
<evidence type="ECO:0000259" key="10">
    <source>
        <dbReference type="PROSITE" id="PS50850"/>
    </source>
</evidence>
<evidence type="ECO:0000256" key="9">
    <source>
        <dbReference type="SAM" id="Phobius"/>
    </source>
</evidence>
<keyword evidence="7 9" id="KW-1133">Transmembrane helix</keyword>
<evidence type="ECO:0000256" key="3">
    <source>
        <dbReference type="ARBA" id="ARBA00022448"/>
    </source>
</evidence>
<dbReference type="InterPro" id="IPR011701">
    <property type="entry name" value="MFS"/>
</dbReference>
<dbReference type="SUPFAM" id="SSF103473">
    <property type="entry name" value="MFS general substrate transporter"/>
    <property type="match status" value="1"/>
</dbReference>
<evidence type="ECO:0000256" key="7">
    <source>
        <dbReference type="ARBA" id="ARBA00022989"/>
    </source>
</evidence>
<keyword evidence="5 9" id="KW-0812">Transmembrane</keyword>
<dbReference type="Pfam" id="PF07690">
    <property type="entry name" value="MFS_1"/>
    <property type="match status" value="1"/>
</dbReference>
<dbReference type="PROSITE" id="PS00217">
    <property type="entry name" value="SUGAR_TRANSPORT_2"/>
    <property type="match status" value="1"/>
</dbReference>
<keyword evidence="8 9" id="KW-0472">Membrane</keyword>
<comment type="caution">
    <text evidence="11">The sequence shown here is derived from an EMBL/GenBank/DDBJ whole genome shotgun (WGS) entry which is preliminary data.</text>
</comment>
<feature type="transmembrane region" description="Helical" evidence="9">
    <location>
        <begin position="109"/>
        <end position="127"/>
    </location>
</feature>
<feature type="transmembrane region" description="Helical" evidence="9">
    <location>
        <begin position="390"/>
        <end position="412"/>
    </location>
</feature>
<evidence type="ECO:0000313" key="11">
    <source>
        <dbReference type="EMBL" id="RMV51684.1"/>
    </source>
</evidence>
<dbReference type="SUPFAM" id="SSF51338">
    <property type="entry name" value="Composite domain of metallo-dependent hydrolases"/>
    <property type="match status" value="1"/>
</dbReference>
<dbReference type="InterPro" id="IPR020846">
    <property type="entry name" value="MFS_dom"/>
</dbReference>
<evidence type="ECO:0000256" key="8">
    <source>
        <dbReference type="ARBA" id="ARBA00023136"/>
    </source>
</evidence>
<dbReference type="PANTHER" id="PTHR43528:SF8">
    <property type="entry name" value="BLR0239 PROTEIN"/>
    <property type="match status" value="1"/>
</dbReference>
<comment type="subcellular location">
    <subcellularLocation>
        <location evidence="1">Cell membrane</location>
        <topology evidence="1">Multi-pass membrane protein</topology>
    </subcellularLocation>
</comment>
<dbReference type="PROSITE" id="PS50850">
    <property type="entry name" value="MFS"/>
    <property type="match status" value="1"/>
</dbReference>
<feature type="domain" description="Major facilitator superfamily (MFS) profile" evidence="10">
    <location>
        <begin position="37"/>
        <end position="502"/>
    </location>
</feature>
<evidence type="ECO:0000256" key="1">
    <source>
        <dbReference type="ARBA" id="ARBA00004651"/>
    </source>
</evidence>
<evidence type="ECO:0000256" key="2">
    <source>
        <dbReference type="ARBA" id="ARBA00008240"/>
    </source>
</evidence>